<evidence type="ECO:0000313" key="3">
    <source>
        <dbReference type="Proteomes" id="UP001299596"/>
    </source>
</evidence>
<accession>A0ABU5XK45</accession>
<evidence type="ECO:0000313" key="2">
    <source>
        <dbReference type="EMBL" id="MEB3022640.1"/>
    </source>
</evidence>
<keyword evidence="1" id="KW-1133">Transmembrane helix</keyword>
<feature type="transmembrane region" description="Helical" evidence="1">
    <location>
        <begin position="76"/>
        <end position="94"/>
    </location>
</feature>
<dbReference type="Proteomes" id="UP001299596">
    <property type="component" value="Unassembled WGS sequence"/>
</dbReference>
<name>A0ABU5XK45_9MYCO</name>
<feature type="transmembrane region" description="Helical" evidence="1">
    <location>
        <begin position="100"/>
        <end position="119"/>
    </location>
</feature>
<keyword evidence="3" id="KW-1185">Reference proteome</keyword>
<evidence type="ECO:0008006" key="4">
    <source>
        <dbReference type="Google" id="ProtNLM"/>
    </source>
</evidence>
<comment type="caution">
    <text evidence="2">The sequence shown here is derived from an EMBL/GenBank/DDBJ whole genome shotgun (WGS) entry which is preliminary data.</text>
</comment>
<reference evidence="2 3" key="1">
    <citation type="submission" date="2023-12" db="EMBL/GenBank/DDBJ databases">
        <title>Description of new species of Mycobacterium terrae complex isolated from sewage at the Sao Paulo Zoological Park Foundation in Brazil.</title>
        <authorList>
            <person name="Romagnoli C.L."/>
            <person name="Conceicao E.C."/>
            <person name="Machado E."/>
            <person name="Barreto L.B.P.F."/>
            <person name="Sharma A."/>
            <person name="Silva N.M."/>
            <person name="Marques L.E."/>
            <person name="Juliana M.A."/>
            <person name="Lourenco M.C.S."/>
            <person name="Digiampietri L.A."/>
            <person name="Suffys P.N."/>
            <person name="Viana-Niero C."/>
        </authorList>
    </citation>
    <scope>NUCLEOTIDE SEQUENCE [LARGE SCALE GENOMIC DNA]</scope>
    <source>
        <strain evidence="2 3">MYC098</strain>
    </source>
</reference>
<dbReference type="RefSeq" id="WP_225404433.1">
    <property type="nucleotide sequence ID" value="NZ_JAYJJR010000011.1"/>
</dbReference>
<organism evidence="2 3">
    <name type="scientific">[Mycobacterium] crassicus</name>
    <dbReference type="NCBI Taxonomy" id="2872309"/>
    <lineage>
        <taxon>Bacteria</taxon>
        <taxon>Bacillati</taxon>
        <taxon>Actinomycetota</taxon>
        <taxon>Actinomycetes</taxon>
        <taxon>Mycobacteriales</taxon>
        <taxon>Mycobacteriaceae</taxon>
        <taxon>Mycolicibacter</taxon>
    </lineage>
</organism>
<evidence type="ECO:0000256" key="1">
    <source>
        <dbReference type="SAM" id="Phobius"/>
    </source>
</evidence>
<feature type="transmembrane region" description="Helical" evidence="1">
    <location>
        <begin position="12"/>
        <end position="33"/>
    </location>
</feature>
<keyword evidence="1" id="KW-0472">Membrane</keyword>
<feature type="transmembrane region" description="Helical" evidence="1">
    <location>
        <begin position="45"/>
        <end position="69"/>
    </location>
</feature>
<gene>
    <name evidence="2" type="ORF">K6T79_16465</name>
</gene>
<keyword evidence="1" id="KW-0812">Transmembrane</keyword>
<dbReference type="EMBL" id="JAYJJR010000011">
    <property type="protein sequence ID" value="MEB3022640.1"/>
    <property type="molecule type" value="Genomic_DNA"/>
</dbReference>
<protein>
    <recommendedName>
        <fullName evidence="4">Integral membrane protein</fullName>
    </recommendedName>
</protein>
<sequence length="136" mass="13765">MNVVADRPRAVLIAGLIVAVQGVAALTVALVLVTRGLAGADQHMASGYGTAAWFALVGAAVLAAGWALLRGRRAGRGVAVFANLTLLPVAWYLGFGSQRWGYGIAVAVAALAVLAALFSPPALRWAAGRPAQSGSC</sequence>
<proteinExistence type="predicted"/>